<dbReference type="AlphaFoldDB" id="A0A8S1UNU9"/>
<gene>
    <name evidence="1" type="ORF">POCTA_138.1.T0460251</name>
</gene>
<reference evidence="1" key="1">
    <citation type="submission" date="2021-01" db="EMBL/GenBank/DDBJ databases">
        <authorList>
            <consortium name="Genoscope - CEA"/>
            <person name="William W."/>
        </authorList>
    </citation>
    <scope>NUCLEOTIDE SEQUENCE</scope>
</reference>
<dbReference type="OMA" id="PNFYLQH"/>
<dbReference type="PANTHER" id="PTHR47112">
    <property type="entry name" value="PX DOMAIN-CONTAINING PROTEIN"/>
    <property type="match status" value="1"/>
</dbReference>
<evidence type="ECO:0000313" key="1">
    <source>
        <dbReference type="EMBL" id="CAD8165369.1"/>
    </source>
</evidence>
<comment type="caution">
    <text evidence="1">The sequence shown here is derived from an EMBL/GenBank/DDBJ whole genome shotgun (WGS) entry which is preliminary data.</text>
</comment>
<dbReference type="Pfam" id="PF05708">
    <property type="entry name" value="Peptidase_C92"/>
    <property type="match status" value="1"/>
</dbReference>
<sequence>MKQQWNDINEDVNLITILKSKFKQTNPTQICYKTFDHEGLLLKDNIVYRGIIRNYTFVLQRKDKNEFFLDFNQYPLKLSILSNDLFQLQVFSYQFQFQSLTNSKQWILSLNYYINTSKPYCFQPPLPNFYLQHKIPFDIFEKRAESLDLLLFKSKSIACQLQRLITNSEYDHVALVLRNNKNVLHIFEANSDNGVCIYTWETLMKSNFQEYITQISYRQLYIKRDMTLLLKLQDFILKNHGKKYSANIMKLCKKRSITGVEKENYFCSELVAACYKHLGIMENDISSCQFWPKDFAGNVKLVNNAELSHEIIIYQ</sequence>
<proteinExistence type="predicted"/>
<dbReference type="OrthoDB" id="289113at2759"/>
<organism evidence="1 2">
    <name type="scientific">Paramecium octaurelia</name>
    <dbReference type="NCBI Taxonomy" id="43137"/>
    <lineage>
        <taxon>Eukaryota</taxon>
        <taxon>Sar</taxon>
        <taxon>Alveolata</taxon>
        <taxon>Ciliophora</taxon>
        <taxon>Intramacronucleata</taxon>
        <taxon>Oligohymenophorea</taxon>
        <taxon>Peniculida</taxon>
        <taxon>Parameciidae</taxon>
        <taxon>Paramecium</taxon>
    </lineage>
</organism>
<evidence type="ECO:0000313" key="2">
    <source>
        <dbReference type="Proteomes" id="UP000683925"/>
    </source>
</evidence>
<dbReference type="EMBL" id="CAJJDP010000046">
    <property type="protein sequence ID" value="CAD8165369.1"/>
    <property type="molecule type" value="Genomic_DNA"/>
</dbReference>
<keyword evidence="2" id="KW-1185">Reference proteome</keyword>
<dbReference type="Proteomes" id="UP000683925">
    <property type="component" value="Unassembled WGS sequence"/>
</dbReference>
<dbReference type="PANTHER" id="PTHR47112:SF1">
    <property type="entry name" value="PX DOMAIN-CONTAINING PROTEIN"/>
    <property type="match status" value="1"/>
</dbReference>
<protein>
    <submittedName>
        <fullName evidence="1">Uncharacterized protein</fullName>
    </submittedName>
</protein>
<accession>A0A8S1UNU9</accession>
<dbReference type="InterPro" id="IPR024453">
    <property type="entry name" value="Peptidase_C92"/>
</dbReference>
<name>A0A8S1UNU9_PAROT</name>